<dbReference type="Proteomes" id="UP000292447">
    <property type="component" value="Chromosome VI"/>
</dbReference>
<accession>A0A4P6XTJ3</accession>
<protein>
    <submittedName>
        <fullName evidence="3">Uncharacterized protein</fullName>
    </submittedName>
</protein>
<feature type="region of interest" description="Disordered" evidence="2">
    <location>
        <begin position="498"/>
        <end position="522"/>
    </location>
</feature>
<feature type="coiled-coil region" evidence="1">
    <location>
        <begin position="550"/>
        <end position="577"/>
    </location>
</feature>
<reference evidence="4" key="1">
    <citation type="submission" date="2019-03" db="EMBL/GenBank/DDBJ databases">
        <title>Snf2 controls pulcherriminic acid biosynthesis and connects pigmentation and antifungal activity of the yeast Metschnikowia pulcherrima.</title>
        <authorList>
            <person name="Gore-Lloyd D."/>
            <person name="Sumann I."/>
            <person name="Brachmann A.O."/>
            <person name="Schneeberger K."/>
            <person name="Ortiz-Merino R.A."/>
            <person name="Moreno-Beltran M."/>
            <person name="Schlaefli M."/>
            <person name="Kirner P."/>
            <person name="Santos Kron A."/>
            <person name="Wolfe K.H."/>
            <person name="Piel J."/>
            <person name="Ahrens C.H."/>
            <person name="Henk D."/>
            <person name="Freimoser F.M."/>
        </authorList>
    </citation>
    <scope>NUCLEOTIDE SEQUENCE [LARGE SCALE GENOMIC DNA]</scope>
    <source>
        <strain evidence="4">APC 1.2</strain>
    </source>
</reference>
<organism evidence="3 4">
    <name type="scientific">Metschnikowia aff. pulcherrima</name>
    <dbReference type="NCBI Taxonomy" id="2163413"/>
    <lineage>
        <taxon>Eukaryota</taxon>
        <taxon>Fungi</taxon>
        <taxon>Dikarya</taxon>
        <taxon>Ascomycota</taxon>
        <taxon>Saccharomycotina</taxon>
        <taxon>Pichiomycetes</taxon>
        <taxon>Metschnikowiaceae</taxon>
        <taxon>Metschnikowia</taxon>
    </lineage>
</organism>
<proteinExistence type="predicted"/>
<dbReference type="AlphaFoldDB" id="A0A4P6XTJ3"/>
<dbReference type="EMBL" id="CP034461">
    <property type="protein sequence ID" value="QBM90469.1"/>
    <property type="molecule type" value="Genomic_DNA"/>
</dbReference>
<evidence type="ECO:0000256" key="2">
    <source>
        <dbReference type="SAM" id="MobiDB-lite"/>
    </source>
</evidence>
<keyword evidence="1" id="KW-0175">Coiled coil</keyword>
<feature type="region of interest" description="Disordered" evidence="2">
    <location>
        <begin position="133"/>
        <end position="171"/>
    </location>
</feature>
<dbReference type="STRING" id="2163413.A0A4P6XTJ3"/>
<sequence>MLHLLDESSNVTLSSVIHLQEEANAAQEHLEYTAESSLFISHPSDSSIAEEPEPFEIAHSESVNASSRASTILSEEEAEGYLQNINPNGEEYSQENALEEFLKLGLSDVTAVMTHPDKLPVTDMKLSRDNDTRSFSIANDSSEENPSAHLRLSTPTRRPTNQQPSFGTLPLNESIDSLRVSLRGESLRSESDSEFQNSSFLDDTKAQFDLDINIDEYQLSAQQRKGSPWRNFRSASPAPLLQRQTNLFSKRDFSQASATGVASTEKIEDLSKQLTNCKIQLKLYEKFLQDLIDSQSISMDEISTFRPSIDKMTSLNTSETREFQIAEISPEKELMEMANLLEDLYANLEDYQAKWRDADGKVACLNTSIARFTREIDSLLQMLGVSKSVLGEVEGSESQLDHALQVLQHLLENRDLPTVYERLNHHLERNFNTEEKSESFSPSKHANKHVPHDFGFSGENSMPKRSTPQQLADLSINNKLQEYQEMIDRLQREVNDLKDKSRAGSISDMSDRTSSSHKSREHEKLFVLQKDYENLQAAHDGLIEEHHRHIQSLDRAIASLKGQMENLHKDKMTLRSELAAMSSMRRDLEMSVEKQRVLTTEKIKLSYQVESLKQDKVSLQNNIEKLTERITSMSEKNAPKLEGLRRRAGIASDVLYRLFEVDVIEFENLFKSFNMIADDTSLENPKKRIEFMATFKGAKLLDQKSEVITSVEEAHKSVLRYFSRAVKAIVSDHIRLLLKENEMTSAHDHDVEKLKNQIKILEELSRRMTERPEIVHSPRLKLRIEELTNRWKAEREARILENRQAKKRLQELGQEN</sequence>
<feature type="coiled-coil region" evidence="1">
    <location>
        <begin position="609"/>
        <end position="636"/>
    </location>
</feature>
<keyword evidence="4" id="KW-1185">Reference proteome</keyword>
<evidence type="ECO:0000313" key="3">
    <source>
        <dbReference type="EMBL" id="QBM90469.1"/>
    </source>
</evidence>
<feature type="compositionally biased region" description="Polar residues" evidence="2">
    <location>
        <begin position="153"/>
        <end position="166"/>
    </location>
</feature>
<evidence type="ECO:0000313" key="4">
    <source>
        <dbReference type="Proteomes" id="UP000292447"/>
    </source>
</evidence>
<gene>
    <name evidence="3" type="ORF">METSCH_F00500</name>
</gene>
<name>A0A4P6XTJ3_9ASCO</name>
<evidence type="ECO:0000256" key="1">
    <source>
        <dbReference type="SAM" id="Coils"/>
    </source>
</evidence>